<organism evidence="2 3">
    <name type="scientific">Cochliobolus carbonum (strain 26-R-13)</name>
    <name type="common">Maize leaf spot fungus</name>
    <name type="synonym">Bipolaris zeicola</name>
    <dbReference type="NCBI Taxonomy" id="930089"/>
    <lineage>
        <taxon>Eukaryota</taxon>
        <taxon>Fungi</taxon>
        <taxon>Dikarya</taxon>
        <taxon>Ascomycota</taxon>
        <taxon>Pezizomycotina</taxon>
        <taxon>Dothideomycetes</taxon>
        <taxon>Pleosporomycetidae</taxon>
        <taxon>Pleosporales</taxon>
        <taxon>Pleosporineae</taxon>
        <taxon>Pleosporaceae</taxon>
        <taxon>Bipolaris</taxon>
    </lineage>
</organism>
<accession>W6XXN9</accession>
<evidence type="ECO:0000313" key="2">
    <source>
        <dbReference type="EMBL" id="EUC32207.1"/>
    </source>
</evidence>
<feature type="compositionally biased region" description="Polar residues" evidence="1">
    <location>
        <begin position="307"/>
        <end position="317"/>
    </location>
</feature>
<dbReference type="HOGENOM" id="CLU_686943_0_0_1"/>
<protein>
    <submittedName>
        <fullName evidence="2">Uncharacterized protein</fullName>
    </submittedName>
</protein>
<proteinExistence type="predicted"/>
<sequence length="401" mass="45465">MSDINPFPPFPPAVTLEAVQAATTSYPAAQFIPHILKLSSYLIKITNTSTLFGKPSNEPYTPSLSTLYLRLQNGQLPPSRLPANFQTPQQTQSQIHLRSDKPTYERPLAEFEDLYYATLSLMQELHHLLTIRLQSGFNTPSDLACPGGPTLSSLHESLTAYWSFFNDAACAKALDDAVREARIRAIREEIVRQVEADELDIQDARCQLAGLYGEDVYAGVEGMWFVRDWAPAVVAVYLEGRYRSLLDAEKEENERMMAMVKTGKEGSEGPAARECLEAKTEMDVDTNQFPQQNRVERASHDTDLRTEQQIPQDQPSAHHTPVYHPQIHHADTYYQEHSAAIHTQHDPTYPTDLDIMLEWQVRNQRVAEYTNYLRSRASQDAQQAIQGTRNTTAIRDDFEIL</sequence>
<dbReference type="AlphaFoldDB" id="W6XXN9"/>
<dbReference type="RefSeq" id="XP_007713485.1">
    <property type="nucleotide sequence ID" value="XM_007715295.1"/>
</dbReference>
<feature type="compositionally biased region" description="Basic and acidic residues" evidence="1">
    <location>
        <begin position="297"/>
        <end position="306"/>
    </location>
</feature>
<dbReference type="Proteomes" id="UP000053841">
    <property type="component" value="Unassembled WGS sequence"/>
</dbReference>
<dbReference type="KEGG" id="bze:COCCADRAFT_37802"/>
<evidence type="ECO:0000313" key="3">
    <source>
        <dbReference type="Proteomes" id="UP000053841"/>
    </source>
</evidence>
<dbReference type="EMBL" id="KI964639">
    <property type="protein sequence ID" value="EUC32207.1"/>
    <property type="molecule type" value="Genomic_DNA"/>
</dbReference>
<dbReference type="eggNOG" id="ENOG502RIA5">
    <property type="taxonomic scope" value="Eukaryota"/>
</dbReference>
<name>W6XXN9_COCC2</name>
<dbReference type="GeneID" id="19148614"/>
<dbReference type="OrthoDB" id="5419508at2759"/>
<keyword evidence="3" id="KW-1185">Reference proteome</keyword>
<gene>
    <name evidence="2" type="ORF">COCCADRAFT_37802</name>
</gene>
<reference evidence="2 3" key="1">
    <citation type="journal article" date="2013" name="PLoS Genet.">
        <title>Comparative genome structure, secondary metabolite, and effector coding capacity across Cochliobolus pathogens.</title>
        <authorList>
            <person name="Condon B.J."/>
            <person name="Leng Y."/>
            <person name="Wu D."/>
            <person name="Bushley K.E."/>
            <person name="Ohm R.A."/>
            <person name="Otillar R."/>
            <person name="Martin J."/>
            <person name="Schackwitz W."/>
            <person name="Grimwood J."/>
            <person name="MohdZainudin N."/>
            <person name="Xue C."/>
            <person name="Wang R."/>
            <person name="Manning V.A."/>
            <person name="Dhillon B."/>
            <person name="Tu Z.J."/>
            <person name="Steffenson B.J."/>
            <person name="Salamov A."/>
            <person name="Sun H."/>
            <person name="Lowry S."/>
            <person name="LaButti K."/>
            <person name="Han J."/>
            <person name="Copeland A."/>
            <person name="Lindquist E."/>
            <person name="Barry K."/>
            <person name="Schmutz J."/>
            <person name="Baker S.E."/>
            <person name="Ciuffetti L.M."/>
            <person name="Grigoriev I.V."/>
            <person name="Zhong S."/>
            <person name="Turgeon B.G."/>
        </authorList>
    </citation>
    <scope>NUCLEOTIDE SEQUENCE [LARGE SCALE GENOMIC DNA]</scope>
    <source>
        <strain evidence="2 3">26-R-13</strain>
    </source>
</reference>
<feature type="region of interest" description="Disordered" evidence="1">
    <location>
        <begin position="297"/>
        <end position="319"/>
    </location>
</feature>
<evidence type="ECO:0000256" key="1">
    <source>
        <dbReference type="SAM" id="MobiDB-lite"/>
    </source>
</evidence>